<protein>
    <recommendedName>
        <fullName evidence="3">WYL domain-containing protein</fullName>
    </recommendedName>
</protein>
<dbReference type="EMBL" id="CP127162">
    <property type="protein sequence ID" value="WIV18200.1"/>
    <property type="molecule type" value="Genomic_DNA"/>
</dbReference>
<name>A0ABY8WYK9_9BACL</name>
<keyword evidence="2" id="KW-1185">Reference proteome</keyword>
<proteinExistence type="predicted"/>
<accession>A0ABY8WYK9</accession>
<sequence length="68" mass="8072">MPRKYIGRQVEIVYLDRRGKVTQRNIEIHQIRNGNIYSTCLFTNEPRTFNEENVLAYQPVRTTTTRTA</sequence>
<dbReference type="RefSeq" id="WP_285743354.1">
    <property type="nucleotide sequence ID" value="NZ_CP127162.1"/>
</dbReference>
<dbReference type="Proteomes" id="UP001236415">
    <property type="component" value="Chromosome"/>
</dbReference>
<reference evidence="1 2" key="1">
    <citation type="submission" date="2023-06" db="EMBL/GenBank/DDBJ databases">
        <title>Paenibacillus polygonum sp. nov., an endophytic bacterium, isolated from Polygonum lapathifolium L. in Nanji Wetland National Nature Reserve, South of Poyang Lake, Jiangxi Province, China.</title>
        <authorList>
            <person name="Yu Z."/>
        </authorList>
    </citation>
    <scope>NUCLEOTIDE SEQUENCE [LARGE SCALE GENOMIC DNA]</scope>
    <source>
        <strain evidence="1 2">C31</strain>
    </source>
</reference>
<gene>
    <name evidence="1" type="ORF">QPK24_17590</name>
</gene>
<evidence type="ECO:0008006" key="3">
    <source>
        <dbReference type="Google" id="ProtNLM"/>
    </source>
</evidence>
<organism evidence="1 2">
    <name type="scientific">Paenibacillus polygoni</name>
    <dbReference type="NCBI Taxonomy" id="3050112"/>
    <lineage>
        <taxon>Bacteria</taxon>
        <taxon>Bacillati</taxon>
        <taxon>Bacillota</taxon>
        <taxon>Bacilli</taxon>
        <taxon>Bacillales</taxon>
        <taxon>Paenibacillaceae</taxon>
        <taxon>Paenibacillus</taxon>
    </lineage>
</organism>
<evidence type="ECO:0000313" key="1">
    <source>
        <dbReference type="EMBL" id="WIV18200.1"/>
    </source>
</evidence>
<evidence type="ECO:0000313" key="2">
    <source>
        <dbReference type="Proteomes" id="UP001236415"/>
    </source>
</evidence>